<evidence type="ECO:0000256" key="7">
    <source>
        <dbReference type="ARBA" id="ARBA00023163"/>
    </source>
</evidence>
<organism evidence="15 16">
    <name type="scientific">Mastacembelus armatus</name>
    <name type="common">zig-zag eel</name>
    <dbReference type="NCBI Taxonomy" id="205130"/>
    <lineage>
        <taxon>Eukaryota</taxon>
        <taxon>Metazoa</taxon>
        <taxon>Chordata</taxon>
        <taxon>Craniata</taxon>
        <taxon>Vertebrata</taxon>
        <taxon>Euteleostomi</taxon>
        <taxon>Actinopterygii</taxon>
        <taxon>Neopterygii</taxon>
        <taxon>Teleostei</taxon>
        <taxon>Neoteleostei</taxon>
        <taxon>Acanthomorphata</taxon>
        <taxon>Anabantaria</taxon>
        <taxon>Synbranchiformes</taxon>
        <taxon>Mastacembelidae</taxon>
        <taxon>Mastacembelus</taxon>
    </lineage>
</organism>
<dbReference type="Proteomes" id="UP000261640">
    <property type="component" value="Unplaced"/>
</dbReference>
<dbReference type="GO" id="GO:0030154">
    <property type="term" value="P:cell differentiation"/>
    <property type="evidence" value="ECO:0007669"/>
    <property type="project" value="TreeGrafter"/>
</dbReference>
<evidence type="ECO:0000259" key="13">
    <source>
        <dbReference type="SMART" id="SM01368"/>
    </source>
</evidence>
<protein>
    <submittedName>
        <fullName evidence="15">Retinoblastoma-like 1 (p107)</fullName>
    </submittedName>
</protein>
<evidence type="ECO:0000259" key="14">
    <source>
        <dbReference type="SMART" id="SM01369"/>
    </source>
</evidence>
<evidence type="ECO:0000313" key="15">
    <source>
        <dbReference type="Ensembl" id="ENSMAMP00000060592.1"/>
    </source>
</evidence>
<evidence type="ECO:0000256" key="2">
    <source>
        <dbReference type="ARBA" id="ARBA00009475"/>
    </source>
</evidence>
<evidence type="ECO:0000256" key="3">
    <source>
        <dbReference type="ARBA" id="ARBA00022491"/>
    </source>
</evidence>
<evidence type="ECO:0000259" key="12">
    <source>
        <dbReference type="SMART" id="SM01367"/>
    </source>
</evidence>
<feature type="domain" description="Retinoblastoma-associated protein N-terminal" evidence="12">
    <location>
        <begin position="72"/>
        <end position="215"/>
    </location>
</feature>
<feature type="domain" description="Retinoblastoma-associated protein A-box" evidence="13">
    <location>
        <begin position="372"/>
        <end position="565"/>
    </location>
</feature>
<reference evidence="15" key="1">
    <citation type="submission" date="2025-08" db="UniProtKB">
        <authorList>
            <consortium name="Ensembl"/>
        </authorList>
    </citation>
    <scope>IDENTIFICATION</scope>
</reference>
<dbReference type="Gene3D" id="1.10.472.10">
    <property type="entry name" value="Cyclin-like"/>
    <property type="match status" value="3"/>
</dbReference>
<keyword evidence="9" id="KW-0131">Cell cycle</keyword>
<dbReference type="PANTHER" id="PTHR13742">
    <property type="entry name" value="RETINOBLASTOMA-ASSOCIATED PROTEIN RB -RELATED"/>
    <property type="match status" value="1"/>
</dbReference>
<proteinExistence type="inferred from homology"/>
<dbReference type="Pfam" id="PF01857">
    <property type="entry name" value="RB_B"/>
    <property type="match status" value="1"/>
</dbReference>
<reference evidence="15" key="2">
    <citation type="submission" date="2025-09" db="UniProtKB">
        <authorList>
            <consortium name="Ensembl"/>
        </authorList>
    </citation>
    <scope>IDENTIFICATION</scope>
</reference>
<feature type="domain" description="Retinoblastoma-associated protein C-terminal" evidence="14">
    <location>
        <begin position="856"/>
        <end position="978"/>
    </location>
</feature>
<evidence type="ECO:0000256" key="9">
    <source>
        <dbReference type="ARBA" id="ARBA00023306"/>
    </source>
</evidence>
<dbReference type="InterPro" id="IPR013763">
    <property type="entry name" value="Cyclin-like_dom"/>
</dbReference>
<feature type="domain" description="Cyclin-like" evidence="11">
    <location>
        <begin position="726"/>
        <end position="812"/>
    </location>
</feature>
<comment type="subcellular location">
    <subcellularLocation>
        <location evidence="1">Nucleus</location>
    </subcellularLocation>
</comment>
<keyword evidence="7" id="KW-0804">Transcription</keyword>
<feature type="compositionally biased region" description="Polar residues" evidence="10">
    <location>
        <begin position="652"/>
        <end position="662"/>
    </location>
</feature>
<dbReference type="FunFam" id="1.10.472.10:FF:000082">
    <property type="entry name" value="retinoblastoma-like protein 1 isoform X1"/>
    <property type="match status" value="1"/>
</dbReference>
<dbReference type="InterPro" id="IPR024599">
    <property type="entry name" value="RB_N"/>
</dbReference>
<keyword evidence="4" id="KW-0597">Phosphoprotein</keyword>
<evidence type="ECO:0000256" key="4">
    <source>
        <dbReference type="ARBA" id="ARBA00022553"/>
    </source>
</evidence>
<feature type="region of interest" description="Disordered" evidence="10">
    <location>
        <begin position="612"/>
        <end position="663"/>
    </location>
</feature>
<sequence>MRGEESSDSESGRMEESSVRRSLETLCQELNMDEQTATEAMENFTAIWNTYTLEGEVVHWLACSLYAACRKGSTPTVGKGLMEGNCVSLTRILRSSKLSLIQFFSKMKKWADMSNLSQDFRLRMERLERNFEVSTVIFRKFEPIFMDMFQNPQGGEPPRQPRSRKHRRLPCHISDLFKFCWTLFVYTKGNFRMIGDDLVNSYHLLLCSLDLVFGNALLCANRKDLINPAFRGEKLCVCPHPCVLERLCELHDGLVVEAKGIKQHYFKPYIQKLFQRQLDLHCATDVSDDDKAINREYEEYVLTVGDFDERVFLGVDADEEIGTPRKIIQEASVSQTVAQKQLQQHVEKSGSLAPSTPLTGRVYLKEKELLVTPVSSATQSVSRLQGMVARLRAAPSDQLMQIFKSCSRDPTESILARVKTLGQAFKEQYTNDSEDTPGSHIDFAENRLKLAEILYYKVLENVMVQETKRLHGKDMSVLLEQDIFHSSLMACCLEVVLFSYSSPRTFPWIINVFKLAPFYFFKVIEVFIRSEEGLSRDMVKHLNSIEEQVLESRAWTTDSVLWSALQAAGNKVPTVEEVSSASGSTSAGQSHLPLVALSPIIHPRIKEFRSGLGSARKEVPPSPLSVHDRYSSPTAGSAKRRLFGDDPPAPTSGLTPSMSPISSPAKRLTFGSSSTLKIGSQTTVLNIPLRAASAPMPSDPHTGNGRPRRTGSVALFFRKVYHLASVRLRDLCARLDISSELRGKIWTCFEHCVVHCTDMMKDRHLDQLLLCSIYIISKITKETHTFQDIMKCYRSQPQASSHVYRSVLLPAEKTNQVSGTSSFKQSAEEERGDLIQFYNTVFVLKMKSFALRYATHDNRADAPPLSPFPLVRAQPLSPRRISQRHSLYVSPHKNSAGCLTPNSYTYRINSSPSKELSDINRMIRQGCVSRKRAFTMEGDVMMSSACDSPNKRACPENSSSPDVLLKRLQDVVSERQSH</sequence>
<dbReference type="InterPro" id="IPR002720">
    <property type="entry name" value="RB_A"/>
</dbReference>
<dbReference type="FunFam" id="1.10.472.10:FF:000035">
    <property type="entry name" value="RB transcriptional corepressor-like 1"/>
    <property type="match status" value="1"/>
</dbReference>
<dbReference type="SMART" id="SM00385">
    <property type="entry name" value="CYCLIN"/>
    <property type="match status" value="1"/>
</dbReference>
<dbReference type="InterPro" id="IPR002719">
    <property type="entry name" value="RB_B"/>
</dbReference>
<dbReference type="SMART" id="SM01367">
    <property type="entry name" value="DUF3452"/>
    <property type="match status" value="1"/>
</dbReference>
<dbReference type="GO" id="GO:2000134">
    <property type="term" value="P:negative regulation of G1/S transition of mitotic cell cycle"/>
    <property type="evidence" value="ECO:0007669"/>
    <property type="project" value="TreeGrafter"/>
</dbReference>
<name>A0A7N8Y5F1_9TELE</name>
<dbReference type="GO" id="GO:0000977">
    <property type="term" value="F:RNA polymerase II transcription regulatory region sequence-specific DNA binding"/>
    <property type="evidence" value="ECO:0007669"/>
    <property type="project" value="TreeGrafter"/>
</dbReference>
<accession>A0A7N8Y5F1</accession>
<evidence type="ECO:0000256" key="8">
    <source>
        <dbReference type="ARBA" id="ARBA00023242"/>
    </source>
</evidence>
<dbReference type="Pfam" id="PF01858">
    <property type="entry name" value="RB_A"/>
    <property type="match status" value="1"/>
</dbReference>
<evidence type="ECO:0000313" key="16">
    <source>
        <dbReference type="Proteomes" id="UP000261640"/>
    </source>
</evidence>
<dbReference type="GO" id="GO:0006325">
    <property type="term" value="P:chromatin organization"/>
    <property type="evidence" value="ECO:0007669"/>
    <property type="project" value="UniProtKB-KW"/>
</dbReference>
<dbReference type="SMART" id="SM01368">
    <property type="entry name" value="RB_A"/>
    <property type="match status" value="1"/>
</dbReference>
<dbReference type="SMART" id="SM01369">
    <property type="entry name" value="Rb_C"/>
    <property type="match status" value="1"/>
</dbReference>
<dbReference type="Ensembl" id="ENSMAMT00000055905.1">
    <property type="protein sequence ID" value="ENSMAMP00000060592.1"/>
    <property type="gene ID" value="ENSMAMG00000013318.2"/>
</dbReference>
<dbReference type="InterPro" id="IPR015030">
    <property type="entry name" value="RB_C"/>
</dbReference>
<dbReference type="FunFam" id="1.10.472.10:FF:000059">
    <property type="entry name" value="RB transcriptional corepressor like 1"/>
    <property type="match status" value="1"/>
</dbReference>
<dbReference type="SUPFAM" id="SSF47954">
    <property type="entry name" value="Cyclin-like"/>
    <property type="match status" value="2"/>
</dbReference>
<keyword evidence="3" id="KW-0678">Repressor</keyword>
<evidence type="ECO:0000256" key="6">
    <source>
        <dbReference type="ARBA" id="ARBA00023015"/>
    </source>
</evidence>
<dbReference type="InterPro" id="IPR036915">
    <property type="entry name" value="Cyclin-like_sf"/>
</dbReference>
<dbReference type="Pfam" id="PF11934">
    <property type="entry name" value="DUF3452"/>
    <property type="match status" value="1"/>
</dbReference>
<keyword evidence="8" id="KW-0539">Nucleus</keyword>
<dbReference type="AlphaFoldDB" id="A0A7N8Y5F1"/>
<keyword evidence="16" id="KW-1185">Reference proteome</keyword>
<evidence type="ECO:0000259" key="11">
    <source>
        <dbReference type="SMART" id="SM00385"/>
    </source>
</evidence>
<dbReference type="GO" id="GO:0005634">
    <property type="term" value="C:nucleus"/>
    <property type="evidence" value="ECO:0007669"/>
    <property type="project" value="UniProtKB-SubCell"/>
</dbReference>
<dbReference type="GO" id="GO:0006357">
    <property type="term" value="P:regulation of transcription by RNA polymerase II"/>
    <property type="evidence" value="ECO:0007669"/>
    <property type="project" value="InterPro"/>
</dbReference>
<evidence type="ECO:0000256" key="10">
    <source>
        <dbReference type="SAM" id="MobiDB-lite"/>
    </source>
</evidence>
<dbReference type="InterPro" id="IPR028309">
    <property type="entry name" value="RB_fam"/>
</dbReference>
<dbReference type="GO" id="GO:0000785">
    <property type="term" value="C:chromatin"/>
    <property type="evidence" value="ECO:0007669"/>
    <property type="project" value="TreeGrafter"/>
</dbReference>
<keyword evidence="6" id="KW-0805">Transcription regulation</keyword>
<dbReference type="GeneTree" id="ENSGT00950000183202"/>
<dbReference type="GO" id="GO:0005667">
    <property type="term" value="C:transcription regulator complex"/>
    <property type="evidence" value="ECO:0007669"/>
    <property type="project" value="TreeGrafter"/>
</dbReference>
<evidence type="ECO:0000256" key="1">
    <source>
        <dbReference type="ARBA" id="ARBA00004123"/>
    </source>
</evidence>
<evidence type="ECO:0000256" key="5">
    <source>
        <dbReference type="ARBA" id="ARBA00022853"/>
    </source>
</evidence>
<keyword evidence="5" id="KW-0156">Chromatin regulator</keyword>
<comment type="similarity">
    <text evidence="2">Belongs to the retinoblastoma protein (RB) family.</text>
</comment>
<dbReference type="Gene3D" id="1.10.472.140">
    <property type="match status" value="1"/>
</dbReference>
<dbReference type="PANTHER" id="PTHR13742:SF20">
    <property type="entry name" value="RETINOBLASTOMA-LIKE PROTEIN 1"/>
    <property type="match status" value="1"/>
</dbReference>